<reference evidence="1" key="1">
    <citation type="submission" date="2014-11" db="EMBL/GenBank/DDBJ databases">
        <authorList>
            <person name="Amaro Gonzalez C."/>
        </authorList>
    </citation>
    <scope>NUCLEOTIDE SEQUENCE</scope>
</reference>
<name>A0A0E9V0J0_ANGAN</name>
<accession>A0A0E9V0J0</accession>
<evidence type="ECO:0000313" key="1">
    <source>
        <dbReference type="EMBL" id="JAH70733.1"/>
    </source>
</evidence>
<sequence>MVHFSGFIFLIEFKNFKSGKCISFSSGEWTGLSSLAAVSAL</sequence>
<organism evidence="1">
    <name type="scientific">Anguilla anguilla</name>
    <name type="common">European freshwater eel</name>
    <name type="synonym">Muraena anguilla</name>
    <dbReference type="NCBI Taxonomy" id="7936"/>
    <lineage>
        <taxon>Eukaryota</taxon>
        <taxon>Metazoa</taxon>
        <taxon>Chordata</taxon>
        <taxon>Craniata</taxon>
        <taxon>Vertebrata</taxon>
        <taxon>Euteleostomi</taxon>
        <taxon>Actinopterygii</taxon>
        <taxon>Neopterygii</taxon>
        <taxon>Teleostei</taxon>
        <taxon>Anguilliformes</taxon>
        <taxon>Anguillidae</taxon>
        <taxon>Anguilla</taxon>
    </lineage>
</organism>
<reference evidence="1" key="2">
    <citation type="journal article" date="2015" name="Fish Shellfish Immunol.">
        <title>Early steps in the European eel (Anguilla anguilla)-Vibrio vulnificus interaction in the gills: Role of the RtxA13 toxin.</title>
        <authorList>
            <person name="Callol A."/>
            <person name="Pajuelo D."/>
            <person name="Ebbesson L."/>
            <person name="Teles M."/>
            <person name="MacKenzie S."/>
            <person name="Amaro C."/>
        </authorList>
    </citation>
    <scope>NUCLEOTIDE SEQUENCE</scope>
</reference>
<dbReference type="AlphaFoldDB" id="A0A0E9V0J0"/>
<protein>
    <submittedName>
        <fullName evidence="1">Uncharacterized protein</fullName>
    </submittedName>
</protein>
<dbReference type="EMBL" id="GBXM01037844">
    <property type="protein sequence ID" value="JAH70733.1"/>
    <property type="molecule type" value="Transcribed_RNA"/>
</dbReference>
<proteinExistence type="predicted"/>